<dbReference type="GO" id="GO:0008083">
    <property type="term" value="F:growth factor activity"/>
    <property type="evidence" value="ECO:0007669"/>
    <property type="project" value="InterPro"/>
</dbReference>
<proteinExistence type="inferred from homology"/>
<dbReference type="PRINTS" id="PR00263">
    <property type="entry name" value="HBGFFGF"/>
</dbReference>
<reference evidence="4" key="1">
    <citation type="submission" date="2019-04" db="EMBL/GenBank/DDBJ databases">
        <authorList>
            <person name="Alioto T."/>
            <person name="Alioto T."/>
        </authorList>
    </citation>
    <scope>NUCLEOTIDE SEQUENCE [LARGE SCALE GENOMIC DNA]</scope>
</reference>
<dbReference type="Pfam" id="PF00167">
    <property type="entry name" value="FGF"/>
    <property type="match status" value="1"/>
</dbReference>
<evidence type="ECO:0000256" key="3">
    <source>
        <dbReference type="SAM" id="MobiDB-lite"/>
    </source>
</evidence>
<dbReference type="InterPro" id="IPR002209">
    <property type="entry name" value="Fibroblast_GF_fam"/>
</dbReference>
<dbReference type="SMART" id="SM00442">
    <property type="entry name" value="FGF"/>
    <property type="match status" value="1"/>
</dbReference>
<comment type="similarity">
    <text evidence="1 2">Belongs to the heparin-binding growth factors family.</text>
</comment>
<name>A0A5E4D2Q6_MARMO</name>
<feature type="region of interest" description="Disordered" evidence="3">
    <location>
        <begin position="1"/>
        <end position="23"/>
    </location>
</feature>
<accession>A0A5E4D2Q6</accession>
<evidence type="ECO:0000313" key="5">
    <source>
        <dbReference type="Proteomes" id="UP000335636"/>
    </source>
</evidence>
<dbReference type="PANTHER" id="PTHR11486">
    <property type="entry name" value="FIBROBLAST GROWTH FACTOR"/>
    <property type="match status" value="1"/>
</dbReference>
<organism evidence="4 5">
    <name type="scientific">Marmota monax</name>
    <name type="common">Woodchuck</name>
    <dbReference type="NCBI Taxonomy" id="9995"/>
    <lineage>
        <taxon>Eukaryota</taxon>
        <taxon>Metazoa</taxon>
        <taxon>Chordata</taxon>
        <taxon>Craniata</taxon>
        <taxon>Vertebrata</taxon>
        <taxon>Euteleostomi</taxon>
        <taxon>Mammalia</taxon>
        <taxon>Eutheria</taxon>
        <taxon>Euarchontoglires</taxon>
        <taxon>Glires</taxon>
        <taxon>Rodentia</taxon>
        <taxon>Sciuromorpha</taxon>
        <taxon>Sciuridae</taxon>
        <taxon>Xerinae</taxon>
        <taxon>Marmotini</taxon>
        <taxon>Marmota</taxon>
    </lineage>
</organism>
<evidence type="ECO:0000256" key="1">
    <source>
        <dbReference type="ARBA" id="ARBA00007936"/>
    </source>
</evidence>
<comment type="caution">
    <text evidence="4">The sequence shown here is derived from an EMBL/GenBank/DDBJ whole genome shotgun (WGS) entry which is preliminary data.</text>
</comment>
<dbReference type="AlphaFoldDB" id="A0A5E4D2Q6"/>
<dbReference type="SUPFAM" id="SSF50353">
    <property type="entry name" value="Cytokine"/>
    <property type="match status" value="1"/>
</dbReference>
<evidence type="ECO:0000313" key="4">
    <source>
        <dbReference type="EMBL" id="VTJ87471.1"/>
    </source>
</evidence>
<dbReference type="EMBL" id="CABDUW010002607">
    <property type="protein sequence ID" value="VTJ87471.1"/>
    <property type="molecule type" value="Genomic_DNA"/>
</dbReference>
<dbReference type="Proteomes" id="UP000335636">
    <property type="component" value="Unassembled WGS sequence"/>
</dbReference>
<dbReference type="InterPro" id="IPR008996">
    <property type="entry name" value="IL1/FGF"/>
</dbReference>
<keyword evidence="5" id="KW-1185">Reference proteome</keyword>
<protein>
    <recommendedName>
        <fullName evidence="2">Fibroblast growth factor</fullName>
        <shortName evidence="2">FGF</shortName>
    </recommendedName>
</protein>
<dbReference type="Gene3D" id="6.20.90.30">
    <property type="match status" value="1"/>
</dbReference>
<evidence type="ECO:0000256" key="2">
    <source>
        <dbReference type="RuleBase" id="RU049442"/>
    </source>
</evidence>
<sequence>MAAGSITTLPALPEDGGGAFPPGHFKDPKRLYCKNGGFFLRIHPDGRVDGVREKSDPHIKLQLQAEDRGVVSIKGLCANRYLAMKEDGRLLASDVTDGHGICSSVVWLLSDSRG</sequence>
<gene>
    <name evidence="4" type="ORF">MONAX_5E044166</name>
</gene>